<dbReference type="SUPFAM" id="SSF52141">
    <property type="entry name" value="Uracil-DNA glycosylase-like"/>
    <property type="match status" value="1"/>
</dbReference>
<name>A0A7V7TYC4_9HYPH</name>
<evidence type="ECO:0000313" key="3">
    <source>
        <dbReference type="Proteomes" id="UP000432089"/>
    </source>
</evidence>
<dbReference type="Gene3D" id="3.40.470.10">
    <property type="entry name" value="Uracil-DNA glycosylase-like domain"/>
    <property type="match status" value="1"/>
</dbReference>
<evidence type="ECO:0000313" key="2">
    <source>
        <dbReference type="EMBL" id="KAB0682606.1"/>
    </source>
</evidence>
<dbReference type="InterPro" id="IPR036895">
    <property type="entry name" value="Uracil-DNA_glycosylase-like_sf"/>
</dbReference>
<gene>
    <name evidence="2" type="ORF">F6X38_00490</name>
</gene>
<dbReference type="Proteomes" id="UP000432089">
    <property type="component" value="Unassembled WGS sequence"/>
</dbReference>
<dbReference type="AlphaFoldDB" id="A0A7V7TYC4"/>
<reference evidence="2 3" key="1">
    <citation type="submission" date="2019-09" db="EMBL/GenBank/DDBJ databases">
        <title>YIM 132180 draft genome.</title>
        <authorList>
            <person name="Zhang K."/>
        </authorList>
    </citation>
    <scope>NUCLEOTIDE SEQUENCE [LARGE SCALE GENOMIC DNA]</scope>
    <source>
        <strain evidence="2 3">YIM 132180</strain>
    </source>
</reference>
<evidence type="ECO:0000259" key="1">
    <source>
        <dbReference type="Pfam" id="PF03167"/>
    </source>
</evidence>
<sequence length="211" mass="22657">MSRKESIADAGDEPRRLDGEDAVAARMALVDAPHVAGLNALARRIAAEHGAAPFFDPLGGGAEASILLLLETPGTRIGPARFVSQDNATGTGRNLRRFFGEAGIGRRDVVIWNAVPFIIHAEGARNRAPTRGEAAAGMRWLPPLLDLLPNLKAAVMAGRFAKRCRPELERLRPGLPLFEMPHPSPVYVVTKPTIAPGIVATLREAREAAER</sequence>
<accession>A0A7V7TYC4</accession>
<dbReference type="InterPro" id="IPR005122">
    <property type="entry name" value="Uracil-DNA_glycosylase-like"/>
</dbReference>
<proteinExistence type="predicted"/>
<keyword evidence="3" id="KW-1185">Reference proteome</keyword>
<dbReference type="Pfam" id="PF03167">
    <property type="entry name" value="UDG"/>
    <property type="match status" value="1"/>
</dbReference>
<dbReference type="EMBL" id="VZDO01000001">
    <property type="protein sequence ID" value="KAB0682606.1"/>
    <property type="molecule type" value="Genomic_DNA"/>
</dbReference>
<feature type="domain" description="Uracil-DNA glycosylase-like" evidence="1">
    <location>
        <begin position="91"/>
        <end position="188"/>
    </location>
</feature>
<comment type="caution">
    <text evidence="2">The sequence shown here is derived from an EMBL/GenBank/DDBJ whole genome shotgun (WGS) entry which is preliminary data.</text>
</comment>
<dbReference type="RefSeq" id="WP_150967578.1">
    <property type="nucleotide sequence ID" value="NZ_VZDO01000001.1"/>
</dbReference>
<organism evidence="2 3">
    <name type="scientific">Plantimonas leprariae</name>
    <dbReference type="NCBI Taxonomy" id="2615207"/>
    <lineage>
        <taxon>Bacteria</taxon>
        <taxon>Pseudomonadati</taxon>
        <taxon>Pseudomonadota</taxon>
        <taxon>Alphaproteobacteria</taxon>
        <taxon>Hyphomicrobiales</taxon>
        <taxon>Aurantimonadaceae</taxon>
        <taxon>Plantimonas</taxon>
    </lineage>
</organism>
<protein>
    <submittedName>
        <fullName evidence="2">Uracil-DNA glycosylase</fullName>
    </submittedName>
</protein>